<protein>
    <recommendedName>
        <fullName evidence="1">YcgL domain-containing protein AAX18_05975</fullName>
    </recommendedName>
</protein>
<accession>A0A0M3G646</accession>
<organism evidence="3 4">
    <name type="scientific">Haemophilus haemolyticus</name>
    <dbReference type="NCBI Taxonomy" id="726"/>
    <lineage>
        <taxon>Bacteria</taxon>
        <taxon>Pseudomonadati</taxon>
        <taxon>Pseudomonadota</taxon>
        <taxon>Gammaproteobacteria</taxon>
        <taxon>Pasteurellales</taxon>
        <taxon>Pasteurellaceae</taxon>
        <taxon>Haemophilus</taxon>
    </lineage>
</organism>
<gene>
    <name evidence="3" type="ORF">AAX18_05975</name>
</gene>
<name>A0A0M3G646_HAEHA</name>
<dbReference type="HAMAP" id="MF_01866">
    <property type="entry name" value="UPF0745"/>
    <property type="match status" value="1"/>
</dbReference>
<feature type="domain" description="YcgL" evidence="2">
    <location>
        <begin position="1"/>
        <end position="85"/>
    </location>
</feature>
<dbReference type="Proteomes" id="UP000034750">
    <property type="component" value="Unassembled WGS sequence"/>
</dbReference>
<dbReference type="SUPFAM" id="SSF160191">
    <property type="entry name" value="YcgL-like"/>
    <property type="match status" value="1"/>
</dbReference>
<dbReference type="InterPro" id="IPR038068">
    <property type="entry name" value="YcgL-like_sf"/>
</dbReference>
<dbReference type="InterPro" id="IPR027354">
    <property type="entry name" value="YcgL_dom"/>
</dbReference>
<evidence type="ECO:0000256" key="1">
    <source>
        <dbReference type="HAMAP-Rule" id="MF_01866"/>
    </source>
</evidence>
<dbReference type="PROSITE" id="PS51648">
    <property type="entry name" value="YCGL"/>
    <property type="match status" value="1"/>
</dbReference>
<dbReference type="Pfam" id="PF05166">
    <property type="entry name" value="YcgL"/>
    <property type="match status" value="1"/>
</dbReference>
<dbReference type="PANTHER" id="PTHR38109:SF1">
    <property type="entry name" value="PROTEIN YCGL"/>
    <property type="match status" value="1"/>
</dbReference>
<evidence type="ECO:0000313" key="3">
    <source>
        <dbReference type="EMBL" id="KKZ58375.1"/>
    </source>
</evidence>
<dbReference type="Gene3D" id="3.10.510.20">
    <property type="entry name" value="YcgL domain"/>
    <property type="match status" value="1"/>
</dbReference>
<dbReference type="AlphaFoldDB" id="A0A0M3G646"/>
<reference evidence="3 4" key="1">
    <citation type="submission" date="2015-05" db="EMBL/GenBank/DDBJ databases">
        <title>Comparative analyses of the lipooligosaccharides from nottypeable Haemophilus influenzae and Haemophilus haemolyticus.</title>
        <authorList>
            <person name="Post D.M.B."/>
            <person name="Ketterer M.R."/>
            <person name="Coffin J.E."/>
            <person name="Reinders L.M."/>
            <person name="Munson R.S.Jr."/>
            <person name="Bair T.B."/>
            <person name="Murphy T.F."/>
            <person name="Foster E."/>
            <person name="Gibson B.W."/>
            <person name="Apicella M.A."/>
        </authorList>
    </citation>
    <scope>NUCLEOTIDE SEQUENCE [LARGE SCALE GENOMIC DNA]</scope>
    <source>
        <strain evidence="3 4">11P18</strain>
    </source>
</reference>
<comment type="caution">
    <text evidence="3">The sequence shown here is derived from an EMBL/GenBank/DDBJ whole genome shotgun (WGS) entry which is preliminary data.</text>
</comment>
<dbReference type="PANTHER" id="PTHR38109">
    <property type="entry name" value="PROTEIN YCGL"/>
    <property type="match status" value="1"/>
</dbReference>
<sequence>MLCAIYKSKKKPGSYLYIAKREDFSQVPEVLLSHFGKPELVMMFNLLGSKPLHNVDSNEVLEKIKQQGFYLQIPKQDDGLFNSLSEIK</sequence>
<evidence type="ECO:0000313" key="4">
    <source>
        <dbReference type="Proteomes" id="UP000034750"/>
    </source>
</evidence>
<dbReference type="PATRIC" id="fig|726.54.peg.1189"/>
<dbReference type="RefSeq" id="WP_005631587.1">
    <property type="nucleotide sequence ID" value="NZ_CP031238.1"/>
</dbReference>
<dbReference type="EMBL" id="LCTK01000029">
    <property type="protein sequence ID" value="KKZ58375.1"/>
    <property type="molecule type" value="Genomic_DNA"/>
</dbReference>
<evidence type="ECO:0000259" key="2">
    <source>
        <dbReference type="PROSITE" id="PS51648"/>
    </source>
</evidence>
<proteinExistence type="inferred from homology"/>